<gene>
    <name evidence="2" type="ORF">IFK94_04465</name>
</gene>
<name>A0A8J6Y7F3_9BACT</name>
<evidence type="ECO:0000313" key="3">
    <source>
        <dbReference type="Proteomes" id="UP000648239"/>
    </source>
</evidence>
<evidence type="ECO:0000259" key="1">
    <source>
        <dbReference type="PROSITE" id="PS51186"/>
    </source>
</evidence>
<dbReference type="Pfam" id="PF00583">
    <property type="entry name" value="Acetyltransf_1"/>
    <property type="match status" value="1"/>
</dbReference>
<dbReference type="Gene3D" id="3.40.630.30">
    <property type="match status" value="1"/>
</dbReference>
<reference evidence="2 3" key="1">
    <citation type="submission" date="2020-08" db="EMBL/GenBank/DDBJ databases">
        <title>Acidobacteriota in marine sediments use diverse sulfur dissimilation pathways.</title>
        <authorList>
            <person name="Wasmund K."/>
        </authorList>
    </citation>
    <scope>NUCLEOTIDE SEQUENCE [LARGE SCALE GENOMIC DNA]</scope>
    <source>
        <strain evidence="2">MAG AM4</strain>
    </source>
</reference>
<comment type="caution">
    <text evidence="2">The sequence shown here is derived from an EMBL/GenBank/DDBJ whole genome shotgun (WGS) entry which is preliminary data.</text>
</comment>
<dbReference type="PROSITE" id="PS51186">
    <property type="entry name" value="GNAT"/>
    <property type="match status" value="1"/>
</dbReference>
<dbReference type="GO" id="GO:0016747">
    <property type="term" value="F:acyltransferase activity, transferring groups other than amino-acyl groups"/>
    <property type="evidence" value="ECO:0007669"/>
    <property type="project" value="InterPro"/>
</dbReference>
<protein>
    <submittedName>
        <fullName evidence="2">GNAT family N-acetyltransferase</fullName>
    </submittedName>
</protein>
<dbReference type="InterPro" id="IPR016181">
    <property type="entry name" value="Acyl_CoA_acyltransferase"/>
</dbReference>
<feature type="domain" description="N-acetyltransferase" evidence="1">
    <location>
        <begin position="18"/>
        <end position="165"/>
    </location>
</feature>
<dbReference type="AlphaFoldDB" id="A0A8J6Y7F3"/>
<accession>A0A8J6Y7F3</accession>
<dbReference type="EMBL" id="JACXWD010000009">
    <property type="protein sequence ID" value="MBD3867361.1"/>
    <property type="molecule type" value="Genomic_DNA"/>
</dbReference>
<organism evidence="2 3">
    <name type="scientific">Candidatus Polarisedimenticola svalbardensis</name>
    <dbReference type="NCBI Taxonomy" id="2886004"/>
    <lineage>
        <taxon>Bacteria</taxon>
        <taxon>Pseudomonadati</taxon>
        <taxon>Acidobacteriota</taxon>
        <taxon>Candidatus Polarisedimenticolia</taxon>
        <taxon>Candidatus Polarisedimenticolales</taxon>
        <taxon>Candidatus Polarisedimenticolaceae</taxon>
        <taxon>Candidatus Polarisedimenticola</taxon>
    </lineage>
</organism>
<sequence length="167" mass="18450">MDNTESMQEPGTLDTDQVLVRTMTEDDLGSVVLIDAASSGRSRPTYFGKLIEKSVKLADLSISLVAELEGRVVGFVVGTLYYGEFGVAEPSASIDVIGVDGRYRRKQVGQALMRQLRINLSALRITSLRTEVSWDDFDLLAFFRSAGFRPSNRLCLERELDPTAPVD</sequence>
<dbReference type="Proteomes" id="UP000648239">
    <property type="component" value="Unassembled WGS sequence"/>
</dbReference>
<dbReference type="SUPFAM" id="SSF55729">
    <property type="entry name" value="Acyl-CoA N-acyltransferases (Nat)"/>
    <property type="match status" value="1"/>
</dbReference>
<dbReference type="InterPro" id="IPR000182">
    <property type="entry name" value="GNAT_dom"/>
</dbReference>
<evidence type="ECO:0000313" key="2">
    <source>
        <dbReference type="EMBL" id="MBD3867361.1"/>
    </source>
</evidence>
<dbReference type="CDD" id="cd04301">
    <property type="entry name" value="NAT_SF"/>
    <property type="match status" value="1"/>
</dbReference>
<proteinExistence type="predicted"/>